<evidence type="ECO:0000256" key="1">
    <source>
        <dbReference type="ARBA" id="ARBA00004340"/>
    </source>
</evidence>
<evidence type="ECO:0000313" key="5">
    <source>
        <dbReference type="EMBL" id="POM66509.1"/>
    </source>
</evidence>
<dbReference type="InterPro" id="IPR027417">
    <property type="entry name" value="P-loop_NTPase"/>
</dbReference>
<organism evidence="5 6">
    <name type="scientific">Phytophthora palmivora</name>
    <dbReference type="NCBI Taxonomy" id="4796"/>
    <lineage>
        <taxon>Eukaryota</taxon>
        <taxon>Sar</taxon>
        <taxon>Stramenopiles</taxon>
        <taxon>Oomycota</taxon>
        <taxon>Peronosporomycetes</taxon>
        <taxon>Peronosporales</taxon>
        <taxon>Peronosporaceae</taxon>
        <taxon>Phytophthora</taxon>
    </lineage>
</organism>
<dbReference type="SUPFAM" id="SSF52540">
    <property type="entry name" value="P-loop containing nucleoside triphosphate hydrolases"/>
    <property type="match status" value="1"/>
</dbReference>
<accession>A0A2P4XLY6</accession>
<dbReference type="InterPro" id="IPR045379">
    <property type="entry name" value="Crinkler_N"/>
</dbReference>
<name>A0A2P4XLY6_9STRA</name>
<dbReference type="GO" id="GO:0005576">
    <property type="term" value="C:extracellular region"/>
    <property type="evidence" value="ECO:0007669"/>
    <property type="project" value="UniProtKB-SubCell"/>
</dbReference>
<reference evidence="5 6" key="1">
    <citation type="journal article" date="2017" name="Genome Biol. Evol.">
        <title>Phytophthora megakarya and P. palmivora, closely related causal agents of cacao black pod rot, underwent increases in genome sizes and gene numbers by different mechanisms.</title>
        <authorList>
            <person name="Ali S.S."/>
            <person name="Shao J."/>
            <person name="Lary D.J."/>
            <person name="Kronmiller B."/>
            <person name="Shen D."/>
            <person name="Strem M.D."/>
            <person name="Amoako-Attah I."/>
            <person name="Akrofi A.Y."/>
            <person name="Begoude B.A."/>
            <person name="Ten Hoopen G.M."/>
            <person name="Coulibaly K."/>
            <person name="Kebe B.I."/>
            <person name="Melnick R.L."/>
            <person name="Guiltinan M.J."/>
            <person name="Tyler B.M."/>
            <person name="Meinhardt L.W."/>
            <person name="Bailey B.A."/>
        </authorList>
    </citation>
    <scope>NUCLEOTIDE SEQUENCE [LARGE SCALE GENOMIC DNA]</scope>
    <source>
        <strain evidence="6">sbr112.9</strain>
    </source>
</reference>
<comment type="subcellular location">
    <subcellularLocation>
        <location evidence="1">Host cell</location>
    </subcellularLocation>
    <subcellularLocation>
        <location evidence="2">Secreted</location>
    </subcellularLocation>
</comment>
<proteinExistence type="predicted"/>
<dbReference type="GO" id="GO:0043657">
    <property type="term" value="C:host cell"/>
    <property type="evidence" value="ECO:0007669"/>
    <property type="project" value="UniProtKB-SubCell"/>
</dbReference>
<keyword evidence="6" id="KW-1185">Reference proteome</keyword>
<keyword evidence="3" id="KW-0964">Secreted</keyword>
<evidence type="ECO:0000313" key="6">
    <source>
        <dbReference type="Proteomes" id="UP000237271"/>
    </source>
</evidence>
<dbReference type="AlphaFoldDB" id="A0A2P4XLY6"/>
<feature type="domain" description="Crinkler effector protein N-terminal" evidence="4">
    <location>
        <begin position="2"/>
        <end position="57"/>
    </location>
</feature>
<dbReference type="OrthoDB" id="67991at2759"/>
<dbReference type="EMBL" id="NCKW01009599">
    <property type="protein sequence ID" value="POM66509.1"/>
    <property type="molecule type" value="Genomic_DNA"/>
</dbReference>
<evidence type="ECO:0000256" key="3">
    <source>
        <dbReference type="ARBA" id="ARBA00022525"/>
    </source>
</evidence>
<comment type="caution">
    <text evidence="5">The sequence shown here is derived from an EMBL/GenBank/DDBJ whole genome shotgun (WGS) entry which is preliminary data.</text>
</comment>
<sequence length="532" mass="59979">MVELFCVVVGEKGSAFPVDIDTSQSVGKLKKVIKEENEKTITCDARELQLFLARKGDELVEKLYYALTKTNFVLLSAPAGSGKTSLLTLFARRHPELRYVPIAFDDFNANATDLLAGHGVDVVRKTCRIPGDKMCVFMLDDCQRQYHDIAFWTALIKGSSSWLLPHIRFIISATHLLETDAPDSPIAFGSIPWKVTRDDFLISDEEAHQFFDFENGLPSQLRFPTLVEVIIRECNGHIGSLRSSCDILFEHYSKAVAPVEDDVFVYYLSGIFVNQLTRCFGSGHTTPASRNLQLFLIKCLVRDPTCGPLGMQLDEDEKQCFTRLMKAGIVRQDGDGYVMFVSPLAERYYNKWLFPNRADCNPKSLQELIRKVIGSMSASVLRQSVVYTDNFPKEAAFQHQFMAALALHTLQTCYICPELSRVFPDSPRQLDQRISGEIDFYLNGSLRWGIELLVNGDGIGEHMARFAEDGKYAALAVKDYAVVDLRCNQTGRITNVIRKPERITVFFKAGDFSSCRCIFGLDENPEPIILKH</sequence>
<protein>
    <recommendedName>
        <fullName evidence="4">Crinkler effector protein N-terminal domain-containing protein</fullName>
    </recommendedName>
</protein>
<gene>
    <name evidence="5" type="ORF">PHPALM_17622</name>
</gene>
<dbReference type="Pfam" id="PF20147">
    <property type="entry name" value="Crinkler"/>
    <property type="match status" value="1"/>
</dbReference>
<evidence type="ECO:0000256" key="2">
    <source>
        <dbReference type="ARBA" id="ARBA00004613"/>
    </source>
</evidence>
<dbReference type="Proteomes" id="UP000237271">
    <property type="component" value="Unassembled WGS sequence"/>
</dbReference>
<evidence type="ECO:0000259" key="4">
    <source>
        <dbReference type="Pfam" id="PF20147"/>
    </source>
</evidence>